<keyword evidence="2" id="KW-1185">Reference proteome</keyword>
<organism evidence="1 2">
    <name type="scientific">Negadavirga shengliensis</name>
    <dbReference type="NCBI Taxonomy" id="1389218"/>
    <lineage>
        <taxon>Bacteria</taxon>
        <taxon>Pseudomonadati</taxon>
        <taxon>Bacteroidota</taxon>
        <taxon>Cytophagia</taxon>
        <taxon>Cytophagales</taxon>
        <taxon>Cyclobacteriaceae</taxon>
        <taxon>Negadavirga</taxon>
    </lineage>
</organism>
<comment type="caution">
    <text evidence="1">The sequence shown here is derived from an EMBL/GenBank/DDBJ whole genome shotgun (WGS) entry which is preliminary data.</text>
</comment>
<protein>
    <submittedName>
        <fullName evidence="1">Uncharacterized protein</fullName>
    </submittedName>
</protein>
<name>A0ABV9T4H0_9BACT</name>
<gene>
    <name evidence="1" type="ORF">ACFPFU_17530</name>
</gene>
<proteinExistence type="predicted"/>
<dbReference type="RefSeq" id="WP_377066432.1">
    <property type="nucleotide sequence ID" value="NZ_JBHSJJ010000011.1"/>
</dbReference>
<accession>A0ABV9T4H0</accession>
<dbReference type="EMBL" id="JBHSJJ010000011">
    <property type="protein sequence ID" value="MFC4873508.1"/>
    <property type="molecule type" value="Genomic_DNA"/>
</dbReference>
<sequence length="64" mass="7377">MPQTFLNYHLTITDRKRPLSQLAWDRYLTVTVDGFLRLKQTPFPPCRFPASRNLRSVGKGTGIV</sequence>
<evidence type="ECO:0000313" key="1">
    <source>
        <dbReference type="EMBL" id="MFC4873508.1"/>
    </source>
</evidence>
<evidence type="ECO:0000313" key="2">
    <source>
        <dbReference type="Proteomes" id="UP001595818"/>
    </source>
</evidence>
<dbReference type="Proteomes" id="UP001595818">
    <property type="component" value="Unassembled WGS sequence"/>
</dbReference>
<reference evidence="2" key="1">
    <citation type="journal article" date="2019" name="Int. J. Syst. Evol. Microbiol.">
        <title>The Global Catalogue of Microorganisms (GCM) 10K type strain sequencing project: providing services to taxonomists for standard genome sequencing and annotation.</title>
        <authorList>
            <consortium name="The Broad Institute Genomics Platform"/>
            <consortium name="The Broad Institute Genome Sequencing Center for Infectious Disease"/>
            <person name="Wu L."/>
            <person name="Ma J."/>
        </authorList>
    </citation>
    <scope>NUCLEOTIDE SEQUENCE [LARGE SCALE GENOMIC DNA]</scope>
    <source>
        <strain evidence="2">CGMCC 4.7466</strain>
    </source>
</reference>